<feature type="domain" description="SSAP RNA binding" evidence="1">
    <location>
        <begin position="6"/>
        <end position="141"/>
    </location>
</feature>
<evidence type="ECO:0000313" key="3">
    <source>
        <dbReference type="EMBL" id="ASN70019.1"/>
    </source>
</evidence>
<dbReference type="EMBL" id="MF417900">
    <property type="protein sequence ID" value="ASN70019.1"/>
    <property type="molecule type" value="Genomic_DNA"/>
</dbReference>
<dbReference type="InterPro" id="IPR009425">
    <property type="entry name" value="DSRM_SSAP"/>
</dbReference>
<organism evidence="2">
    <name type="scientific">uncultured Caudovirales phage</name>
    <dbReference type="NCBI Taxonomy" id="2100421"/>
    <lineage>
        <taxon>Viruses</taxon>
        <taxon>Duplodnaviria</taxon>
        <taxon>Heunggongvirae</taxon>
        <taxon>Uroviricota</taxon>
        <taxon>Caudoviricetes</taxon>
        <taxon>Peduoviridae</taxon>
        <taxon>Maltschvirus</taxon>
        <taxon>Maltschvirus maltsch</taxon>
    </lineage>
</organism>
<evidence type="ECO:0000259" key="1">
    <source>
        <dbReference type="Pfam" id="PF06378"/>
    </source>
</evidence>
<protein>
    <submittedName>
        <fullName evidence="2">Putative topoisomerase</fullName>
    </submittedName>
</protein>
<reference evidence="2" key="1">
    <citation type="submission" date="2017-06" db="EMBL/GenBank/DDBJ databases">
        <title>Novel phages from South African skin metaviromes.</title>
        <authorList>
            <person name="van Zyl L.J."/>
            <person name="Abrahams Y."/>
            <person name="Stander E.A."/>
            <person name="Kirby B.M."/>
            <person name="Clavaud C."/>
            <person name="Farcet C."/>
            <person name="Breton L."/>
            <person name="Trindade M.I."/>
        </authorList>
    </citation>
    <scope>NUCLEOTIDE SEQUENCE</scope>
</reference>
<accession>A0A2H4J444</accession>
<sequence>MTEETLFNRLNQKDVNDHVEKKNGLTYLAWSYAHQELKKIDSNYSIKTHEFVHPDVPLDNYFVPYLATPEGYFVQVSVTVKGQTETEWLPVLDFRNKSLAKGSATTFDINKAQKRCFVKAAALHGLGLYIYNGEEVPSANDNDITELEERINQFVTLSQEKGRDATLDKTMRWLGIQNINKVTKKDIANAHQKLDAGLKQLDKENSNVK</sequence>
<gene>
    <name evidence="2" type="ORF">7S8_42</name>
    <name evidence="3" type="ORF">8AX1_25</name>
</gene>
<keyword evidence="2" id="KW-0413">Isomerase</keyword>
<dbReference type="EMBL" id="MF417899">
    <property type="protein sequence ID" value="ASN69970.1"/>
    <property type="molecule type" value="Genomic_DNA"/>
</dbReference>
<dbReference type="Pfam" id="PF06378">
    <property type="entry name" value="SSAP_Sak"/>
    <property type="match status" value="1"/>
</dbReference>
<evidence type="ECO:0000313" key="2">
    <source>
        <dbReference type="EMBL" id="ASN69970.1"/>
    </source>
</evidence>
<proteinExistence type="predicted"/>
<dbReference type="GO" id="GO:0016853">
    <property type="term" value="F:isomerase activity"/>
    <property type="evidence" value="ECO:0007669"/>
    <property type="project" value="UniProtKB-KW"/>
</dbReference>
<name>A0A2H4J444_9CAUD</name>